<dbReference type="RefSeq" id="WP_149811346.1">
    <property type="nucleotide sequence ID" value="NZ_VUKA01000002.1"/>
</dbReference>
<protein>
    <recommendedName>
        <fullName evidence="3">Response regulatory domain-containing protein</fullName>
    </recommendedName>
</protein>
<gene>
    <name evidence="1" type="ORF">F0Q34_06355</name>
</gene>
<dbReference type="SUPFAM" id="SSF52172">
    <property type="entry name" value="CheY-like"/>
    <property type="match status" value="1"/>
</dbReference>
<dbReference type="EMBL" id="VUKA01000002">
    <property type="protein sequence ID" value="KAA2213689.1"/>
    <property type="molecule type" value="Genomic_DNA"/>
</dbReference>
<organism evidence="1 2">
    <name type="scientific">Teichococcus oryzae</name>
    <dbReference type="NCBI Taxonomy" id="1608942"/>
    <lineage>
        <taxon>Bacteria</taxon>
        <taxon>Pseudomonadati</taxon>
        <taxon>Pseudomonadota</taxon>
        <taxon>Alphaproteobacteria</taxon>
        <taxon>Acetobacterales</taxon>
        <taxon>Roseomonadaceae</taxon>
        <taxon>Roseomonas</taxon>
    </lineage>
</organism>
<dbReference type="AlphaFoldDB" id="A0A5B2THN0"/>
<comment type="caution">
    <text evidence="1">The sequence shown here is derived from an EMBL/GenBank/DDBJ whole genome shotgun (WGS) entry which is preliminary data.</text>
</comment>
<evidence type="ECO:0008006" key="3">
    <source>
        <dbReference type="Google" id="ProtNLM"/>
    </source>
</evidence>
<dbReference type="Proteomes" id="UP000322110">
    <property type="component" value="Unassembled WGS sequence"/>
</dbReference>
<name>A0A5B2THN0_9PROT</name>
<evidence type="ECO:0000313" key="2">
    <source>
        <dbReference type="Proteomes" id="UP000322110"/>
    </source>
</evidence>
<proteinExistence type="predicted"/>
<sequence length="155" mass="15330">MTGAAEPGAESGAASGAEGARVLVVSADGAVRQALVLMLEAEGIPACSFASAAEFLGVREGPGADRCLLAEEKLPGPGGAALAATALAAGRARAAVILAPPARRAAPRPARAGIAFVDPFQLDEVLRAVRQALGSRTPCPACPAALAAMPQPCRP</sequence>
<keyword evidence="2" id="KW-1185">Reference proteome</keyword>
<evidence type="ECO:0000313" key="1">
    <source>
        <dbReference type="EMBL" id="KAA2213689.1"/>
    </source>
</evidence>
<accession>A0A5B2THN0</accession>
<dbReference type="InterPro" id="IPR011006">
    <property type="entry name" value="CheY-like_superfamily"/>
</dbReference>
<reference evidence="1 2" key="1">
    <citation type="journal article" date="2015" name="Int. J. Syst. Evol. Microbiol.">
        <title>Roseomonas oryzae sp. nov., isolated from paddy rhizosphere soil.</title>
        <authorList>
            <person name="Ramaprasad E.V."/>
            <person name="Sasikala Ch."/>
            <person name="Ramana Ch.V."/>
        </authorList>
    </citation>
    <scope>NUCLEOTIDE SEQUENCE [LARGE SCALE GENOMIC DNA]</scope>
    <source>
        <strain evidence="1 2">KCTC 42542</strain>
    </source>
</reference>